<proteinExistence type="predicted"/>
<dbReference type="GO" id="GO:0016747">
    <property type="term" value="F:acyltransferase activity, transferring groups other than amino-acyl groups"/>
    <property type="evidence" value="ECO:0007669"/>
    <property type="project" value="InterPro"/>
</dbReference>
<dbReference type="Pfam" id="PF13420">
    <property type="entry name" value="Acetyltransf_4"/>
    <property type="match status" value="1"/>
</dbReference>
<sequence length="195" mass="20625">MERSTFAPGQPPGCGLIIRDADEKDMAPALAIYAHHVLHGLATFEETPPTIGEFAARRAAALEQGLPFLIAALDGTIVGYSYAAEYRARTAYRHTIEDSVYVAVGLGGRGVGTMLLAALIERCEAGPWRQMIAVIGDSGNAGSIALHKNLGFAHRGTLRSVGRKLGQWIDTVLMQRPLGAGDASIPGEGEGAKQM</sequence>
<dbReference type="HOGENOM" id="CLU_013985_4_2_5"/>
<name>B8ETE1_METSB</name>
<evidence type="ECO:0000313" key="2">
    <source>
        <dbReference type="EMBL" id="ACK51783.1"/>
    </source>
</evidence>
<evidence type="ECO:0000259" key="1">
    <source>
        <dbReference type="PROSITE" id="PS51186"/>
    </source>
</evidence>
<dbReference type="RefSeq" id="WP_012591852.1">
    <property type="nucleotide sequence ID" value="NC_011666.1"/>
</dbReference>
<keyword evidence="2" id="KW-0808">Transferase</keyword>
<protein>
    <submittedName>
        <fullName evidence="2">GCN5-related N-acetyltransferase</fullName>
    </submittedName>
</protein>
<keyword evidence="3" id="KW-1185">Reference proteome</keyword>
<dbReference type="Gene3D" id="3.40.630.30">
    <property type="match status" value="1"/>
</dbReference>
<dbReference type="InterPro" id="IPR016181">
    <property type="entry name" value="Acyl_CoA_acyltransferase"/>
</dbReference>
<dbReference type="Proteomes" id="UP000002257">
    <property type="component" value="Chromosome"/>
</dbReference>
<reference evidence="2 3" key="1">
    <citation type="journal article" date="2010" name="J. Bacteriol.">
        <title>Complete genome sequence of the aerobic facultative methanotroph Methylocella silvestris BL2.</title>
        <authorList>
            <person name="Chen Y."/>
            <person name="Crombie A."/>
            <person name="Rahman M.T."/>
            <person name="Dedysh S.N."/>
            <person name="Liesack W."/>
            <person name="Stott M.B."/>
            <person name="Alam M."/>
            <person name="Theisen A.R."/>
            <person name="Murrell J.C."/>
            <person name="Dunfield P.F."/>
        </authorList>
    </citation>
    <scope>NUCLEOTIDE SEQUENCE [LARGE SCALE GENOMIC DNA]</scope>
    <source>
        <strain evidence="3">DSM 15510 / CIP 108128 / LMG 27833 / NCIMB 13906 / BL2</strain>
    </source>
</reference>
<gene>
    <name evidence="2" type="ordered locus">Msil_2866</name>
</gene>
<dbReference type="InterPro" id="IPR000182">
    <property type="entry name" value="GNAT_dom"/>
</dbReference>
<dbReference type="PANTHER" id="PTHR43072:SF8">
    <property type="entry name" value="ACYLTRANSFERASE FABY-RELATED"/>
    <property type="match status" value="1"/>
</dbReference>
<dbReference type="EMBL" id="CP001280">
    <property type="protein sequence ID" value="ACK51783.1"/>
    <property type="molecule type" value="Genomic_DNA"/>
</dbReference>
<dbReference type="AlphaFoldDB" id="B8ETE1"/>
<dbReference type="SUPFAM" id="SSF55729">
    <property type="entry name" value="Acyl-CoA N-acyltransferases (Nat)"/>
    <property type="match status" value="1"/>
</dbReference>
<dbReference type="KEGG" id="msl:Msil_2866"/>
<dbReference type="eggNOG" id="COG1247">
    <property type="taxonomic scope" value="Bacteria"/>
</dbReference>
<dbReference type="CDD" id="cd04301">
    <property type="entry name" value="NAT_SF"/>
    <property type="match status" value="1"/>
</dbReference>
<evidence type="ECO:0000313" key="3">
    <source>
        <dbReference type="Proteomes" id="UP000002257"/>
    </source>
</evidence>
<organism evidence="2 3">
    <name type="scientific">Methylocella silvestris (strain DSM 15510 / CIP 108128 / LMG 27833 / NCIMB 13906 / BL2)</name>
    <dbReference type="NCBI Taxonomy" id="395965"/>
    <lineage>
        <taxon>Bacteria</taxon>
        <taxon>Pseudomonadati</taxon>
        <taxon>Pseudomonadota</taxon>
        <taxon>Alphaproteobacteria</taxon>
        <taxon>Hyphomicrobiales</taxon>
        <taxon>Beijerinckiaceae</taxon>
        <taxon>Methylocella</taxon>
    </lineage>
</organism>
<dbReference type="PANTHER" id="PTHR43072">
    <property type="entry name" value="N-ACETYLTRANSFERASE"/>
    <property type="match status" value="1"/>
</dbReference>
<dbReference type="PROSITE" id="PS51186">
    <property type="entry name" value="GNAT"/>
    <property type="match status" value="1"/>
</dbReference>
<dbReference type="STRING" id="395965.Msil_2866"/>
<feature type="domain" description="N-acetyltransferase" evidence="1">
    <location>
        <begin position="16"/>
        <end position="179"/>
    </location>
</feature>
<accession>B8ETE1</accession>